<keyword evidence="3" id="KW-1185">Reference proteome</keyword>
<protein>
    <submittedName>
        <fullName evidence="2">Uncharacterized protein</fullName>
    </submittedName>
</protein>
<evidence type="ECO:0000256" key="1">
    <source>
        <dbReference type="SAM" id="MobiDB-lite"/>
    </source>
</evidence>
<feature type="compositionally biased region" description="Low complexity" evidence="1">
    <location>
        <begin position="123"/>
        <end position="143"/>
    </location>
</feature>
<gene>
    <name evidence="2" type="ORF">GCM10020369_08850</name>
</gene>
<dbReference type="Proteomes" id="UP001501676">
    <property type="component" value="Unassembled WGS sequence"/>
</dbReference>
<organism evidence="2 3">
    <name type="scientific">Cryptosporangium minutisporangium</name>
    <dbReference type="NCBI Taxonomy" id="113569"/>
    <lineage>
        <taxon>Bacteria</taxon>
        <taxon>Bacillati</taxon>
        <taxon>Actinomycetota</taxon>
        <taxon>Actinomycetes</taxon>
        <taxon>Cryptosporangiales</taxon>
        <taxon>Cryptosporangiaceae</taxon>
        <taxon>Cryptosporangium</taxon>
    </lineage>
</organism>
<name>A0ABP6SR07_9ACTN</name>
<evidence type="ECO:0000313" key="2">
    <source>
        <dbReference type="EMBL" id="GAA3383339.1"/>
    </source>
</evidence>
<sequence length="143" mass="15170">MAALCPLVMKRHAFVRTAVGMHEILESPDLTIQGTAVETRLDPHGIRWCVRTHSFSVPRSAERDTSGLVVALTVRDGLSLGWGRAVAAGSIVETNQSVGSASTSALAAFSFAERTGRAGRQVSPPASAQRSAARARAWPDPYS</sequence>
<proteinExistence type="predicted"/>
<reference evidence="3" key="1">
    <citation type="journal article" date="2019" name="Int. J. Syst. Evol. Microbiol.">
        <title>The Global Catalogue of Microorganisms (GCM) 10K type strain sequencing project: providing services to taxonomists for standard genome sequencing and annotation.</title>
        <authorList>
            <consortium name="The Broad Institute Genomics Platform"/>
            <consortium name="The Broad Institute Genome Sequencing Center for Infectious Disease"/>
            <person name="Wu L."/>
            <person name="Ma J."/>
        </authorList>
    </citation>
    <scope>NUCLEOTIDE SEQUENCE [LARGE SCALE GENOMIC DNA]</scope>
    <source>
        <strain evidence="3">JCM 9458</strain>
    </source>
</reference>
<evidence type="ECO:0000313" key="3">
    <source>
        <dbReference type="Proteomes" id="UP001501676"/>
    </source>
</evidence>
<dbReference type="EMBL" id="BAAAYN010000005">
    <property type="protein sequence ID" value="GAA3383339.1"/>
    <property type="molecule type" value="Genomic_DNA"/>
</dbReference>
<feature type="region of interest" description="Disordered" evidence="1">
    <location>
        <begin position="116"/>
        <end position="143"/>
    </location>
</feature>
<comment type="caution">
    <text evidence="2">The sequence shown here is derived from an EMBL/GenBank/DDBJ whole genome shotgun (WGS) entry which is preliminary data.</text>
</comment>
<accession>A0ABP6SR07</accession>